<dbReference type="AlphaFoldDB" id="A0A1G9ZT60"/>
<dbReference type="OrthoDB" id="10003063at2"/>
<reference evidence="1 2" key="1">
    <citation type="submission" date="2016-10" db="EMBL/GenBank/DDBJ databases">
        <authorList>
            <person name="de Groot N.N."/>
        </authorList>
    </citation>
    <scope>NUCLEOTIDE SEQUENCE [LARGE SCALE GENOMIC DNA]</scope>
    <source>
        <strain evidence="1 2">DSM 1736</strain>
    </source>
</reference>
<protein>
    <submittedName>
        <fullName evidence="1">Uncharacterized protein</fullName>
    </submittedName>
</protein>
<accession>A0A1G9ZT60</accession>
<sequence>MNDIQQQFDSLVTLYGPERVRAAARKLLEISTQRVPAEYIQVLAPEALEDTTRQISFAYKELCNAINHRIAVDQTKGELLQQKIQLESAVKLTEAEAFMNAQGEGKEQYGMIGDKKILLNNEANRDAYRRAYSAADRQVLAETSGEIAAIDVDLARASDVLTASSARVHAIAAKSNLQAALFNFLSGGRGNG</sequence>
<name>A0A1G9ZT60_9FIRM</name>
<organism evidence="1 2">
    <name type="scientific">Dendrosporobacter quercicolus</name>
    <dbReference type="NCBI Taxonomy" id="146817"/>
    <lineage>
        <taxon>Bacteria</taxon>
        <taxon>Bacillati</taxon>
        <taxon>Bacillota</taxon>
        <taxon>Negativicutes</taxon>
        <taxon>Selenomonadales</taxon>
        <taxon>Sporomusaceae</taxon>
        <taxon>Dendrosporobacter</taxon>
    </lineage>
</organism>
<proteinExistence type="predicted"/>
<dbReference type="Proteomes" id="UP000214880">
    <property type="component" value="Unassembled WGS sequence"/>
</dbReference>
<gene>
    <name evidence="1" type="ORF">SAMN04488502_11565</name>
</gene>
<keyword evidence="2" id="KW-1185">Reference proteome</keyword>
<dbReference type="EMBL" id="FNHB01000015">
    <property type="protein sequence ID" value="SDN24792.1"/>
    <property type="molecule type" value="Genomic_DNA"/>
</dbReference>
<evidence type="ECO:0000313" key="2">
    <source>
        <dbReference type="Proteomes" id="UP000214880"/>
    </source>
</evidence>
<dbReference type="STRING" id="146817.SAMN04488502_11565"/>
<evidence type="ECO:0000313" key="1">
    <source>
        <dbReference type="EMBL" id="SDN24792.1"/>
    </source>
</evidence>
<dbReference type="RefSeq" id="WP_092074978.1">
    <property type="nucleotide sequence ID" value="NZ_FNHB01000015.1"/>
</dbReference>